<evidence type="ECO:0000256" key="3">
    <source>
        <dbReference type="ARBA" id="ARBA00023274"/>
    </source>
</evidence>
<keyword evidence="1" id="KW-0862">Zinc</keyword>
<keyword evidence="2 5" id="KW-0689">Ribosomal protein</keyword>
<dbReference type="GO" id="GO:0005840">
    <property type="term" value="C:ribosome"/>
    <property type="evidence" value="ECO:0007669"/>
    <property type="project" value="UniProtKB-KW"/>
</dbReference>
<evidence type="ECO:0000313" key="5">
    <source>
        <dbReference type="EMBL" id="EKC38543.1"/>
    </source>
</evidence>
<dbReference type="AlphaFoldDB" id="K1QY10"/>
<dbReference type="Gene3D" id="6.20.50.150">
    <property type="match status" value="1"/>
</dbReference>
<evidence type="ECO:0000256" key="2">
    <source>
        <dbReference type="ARBA" id="ARBA00022980"/>
    </source>
</evidence>
<dbReference type="EMBL" id="JH817779">
    <property type="protein sequence ID" value="EKC38543.1"/>
    <property type="molecule type" value="Genomic_DNA"/>
</dbReference>
<proteinExistence type="predicted"/>
<dbReference type="SUPFAM" id="SSF57829">
    <property type="entry name" value="Zn-binding ribosomal proteins"/>
    <property type="match status" value="1"/>
</dbReference>
<gene>
    <name evidence="5" type="ORF">CGI_10017100</name>
</gene>
<feature type="domain" description="Small ribosomal subunit protein eS31" evidence="4">
    <location>
        <begin position="16"/>
        <end position="61"/>
    </location>
</feature>
<organism evidence="5">
    <name type="scientific">Magallana gigas</name>
    <name type="common">Pacific oyster</name>
    <name type="synonym">Crassostrea gigas</name>
    <dbReference type="NCBI Taxonomy" id="29159"/>
    <lineage>
        <taxon>Eukaryota</taxon>
        <taxon>Metazoa</taxon>
        <taxon>Spiralia</taxon>
        <taxon>Lophotrochozoa</taxon>
        <taxon>Mollusca</taxon>
        <taxon>Bivalvia</taxon>
        <taxon>Autobranchia</taxon>
        <taxon>Pteriomorphia</taxon>
        <taxon>Ostreida</taxon>
        <taxon>Ostreoidea</taxon>
        <taxon>Ostreidae</taxon>
        <taxon>Magallana</taxon>
    </lineage>
</organism>
<sequence>MIRSCSDDKIRTPYEIHDSKLVDENGKITRLRRECPNEECGAGVFMASHFDRQYCGKCCLTYELYMAITEPVKARNGTKHTIWHVG</sequence>
<dbReference type="Pfam" id="PF01599">
    <property type="entry name" value="Ribosomal_S27"/>
    <property type="match status" value="1"/>
</dbReference>
<dbReference type="InterPro" id="IPR038582">
    <property type="entry name" value="Ribosomal_eS31_euk-type_sf"/>
</dbReference>
<evidence type="ECO:0000256" key="1">
    <source>
        <dbReference type="ARBA" id="ARBA00022833"/>
    </source>
</evidence>
<protein>
    <submittedName>
        <fullName evidence="5">40S ribosomal protein S27a</fullName>
    </submittedName>
</protein>
<dbReference type="SMART" id="SM01402">
    <property type="entry name" value="Ribosomal_S27"/>
    <property type="match status" value="1"/>
</dbReference>
<dbReference type="InParanoid" id="K1QY10"/>
<keyword evidence="3" id="KW-0687">Ribonucleoprotein</keyword>
<accession>K1QY10</accession>
<dbReference type="HOGENOM" id="CLU_2500086_0_0_1"/>
<evidence type="ECO:0000259" key="4">
    <source>
        <dbReference type="SMART" id="SM01402"/>
    </source>
</evidence>
<dbReference type="InterPro" id="IPR002906">
    <property type="entry name" value="Ribosomal_eS31"/>
</dbReference>
<dbReference type="GO" id="GO:1990904">
    <property type="term" value="C:ribonucleoprotein complex"/>
    <property type="evidence" value="ECO:0007669"/>
    <property type="project" value="UniProtKB-KW"/>
</dbReference>
<dbReference type="GO" id="GO:0003735">
    <property type="term" value="F:structural constituent of ribosome"/>
    <property type="evidence" value="ECO:0007669"/>
    <property type="project" value="InterPro"/>
</dbReference>
<dbReference type="InterPro" id="IPR011332">
    <property type="entry name" value="Ribosomal_zn-bd"/>
</dbReference>
<reference evidence="5" key="1">
    <citation type="journal article" date="2012" name="Nature">
        <title>The oyster genome reveals stress adaptation and complexity of shell formation.</title>
        <authorList>
            <person name="Zhang G."/>
            <person name="Fang X."/>
            <person name="Guo X."/>
            <person name="Li L."/>
            <person name="Luo R."/>
            <person name="Xu F."/>
            <person name="Yang P."/>
            <person name="Zhang L."/>
            <person name="Wang X."/>
            <person name="Qi H."/>
            <person name="Xiong Z."/>
            <person name="Que H."/>
            <person name="Xie Y."/>
            <person name="Holland P.W."/>
            <person name="Paps J."/>
            <person name="Zhu Y."/>
            <person name="Wu F."/>
            <person name="Chen Y."/>
            <person name="Wang J."/>
            <person name="Peng C."/>
            <person name="Meng J."/>
            <person name="Yang L."/>
            <person name="Liu J."/>
            <person name="Wen B."/>
            <person name="Zhang N."/>
            <person name="Huang Z."/>
            <person name="Zhu Q."/>
            <person name="Feng Y."/>
            <person name="Mount A."/>
            <person name="Hedgecock D."/>
            <person name="Xu Z."/>
            <person name="Liu Y."/>
            <person name="Domazet-Loso T."/>
            <person name="Du Y."/>
            <person name="Sun X."/>
            <person name="Zhang S."/>
            <person name="Liu B."/>
            <person name="Cheng P."/>
            <person name="Jiang X."/>
            <person name="Li J."/>
            <person name="Fan D."/>
            <person name="Wang W."/>
            <person name="Fu W."/>
            <person name="Wang T."/>
            <person name="Wang B."/>
            <person name="Zhang J."/>
            <person name="Peng Z."/>
            <person name="Li Y."/>
            <person name="Li N."/>
            <person name="Wang J."/>
            <person name="Chen M."/>
            <person name="He Y."/>
            <person name="Tan F."/>
            <person name="Song X."/>
            <person name="Zheng Q."/>
            <person name="Huang R."/>
            <person name="Yang H."/>
            <person name="Du X."/>
            <person name="Chen L."/>
            <person name="Yang M."/>
            <person name="Gaffney P.M."/>
            <person name="Wang S."/>
            <person name="Luo L."/>
            <person name="She Z."/>
            <person name="Ming Y."/>
            <person name="Huang W."/>
            <person name="Zhang S."/>
            <person name="Huang B."/>
            <person name="Zhang Y."/>
            <person name="Qu T."/>
            <person name="Ni P."/>
            <person name="Miao G."/>
            <person name="Wang J."/>
            <person name="Wang Q."/>
            <person name="Steinberg C.E."/>
            <person name="Wang H."/>
            <person name="Li N."/>
            <person name="Qian L."/>
            <person name="Zhang G."/>
            <person name="Li Y."/>
            <person name="Yang H."/>
            <person name="Liu X."/>
            <person name="Wang J."/>
            <person name="Yin Y."/>
            <person name="Wang J."/>
        </authorList>
    </citation>
    <scope>NUCLEOTIDE SEQUENCE [LARGE SCALE GENOMIC DNA]</scope>
    <source>
        <strain evidence="5">05x7-T-G4-1.051#20</strain>
    </source>
</reference>
<name>K1QY10_MAGGI</name>
<dbReference type="GO" id="GO:0006412">
    <property type="term" value="P:translation"/>
    <property type="evidence" value="ECO:0007669"/>
    <property type="project" value="InterPro"/>
</dbReference>